<keyword evidence="2" id="KW-0812">Transmembrane</keyword>
<dbReference type="OrthoDB" id="2444059at2759"/>
<accession>A0A9P6UEP6</accession>
<protein>
    <submittedName>
        <fullName evidence="3">Uncharacterized protein</fullName>
    </submittedName>
</protein>
<keyword evidence="2" id="KW-0472">Membrane</keyword>
<gene>
    <name evidence="3" type="ORF">BGZ97_008394</name>
</gene>
<reference evidence="3" key="1">
    <citation type="journal article" date="2020" name="Fungal Divers.">
        <title>Resolving the Mortierellaceae phylogeny through synthesis of multi-gene phylogenetics and phylogenomics.</title>
        <authorList>
            <person name="Vandepol N."/>
            <person name="Liber J."/>
            <person name="Desiro A."/>
            <person name="Na H."/>
            <person name="Kennedy M."/>
            <person name="Barry K."/>
            <person name="Grigoriev I.V."/>
            <person name="Miller A.N."/>
            <person name="O'Donnell K."/>
            <person name="Stajich J.E."/>
            <person name="Bonito G."/>
        </authorList>
    </citation>
    <scope>NUCLEOTIDE SEQUENCE</scope>
    <source>
        <strain evidence="3">NVP60</strain>
    </source>
</reference>
<dbReference type="Proteomes" id="UP000823405">
    <property type="component" value="Unassembled WGS sequence"/>
</dbReference>
<dbReference type="AlphaFoldDB" id="A0A9P6UEP6"/>
<feature type="compositionally biased region" description="Pro residues" evidence="1">
    <location>
        <begin position="314"/>
        <end position="324"/>
    </location>
</feature>
<sequence length="348" mass="37666">MMRRTVNGTTSSGSMAVELSYCIRLLIFCISFGILVLMAVLDRVVNDTTSAPIYNSAEELSAFSDFSGALVGIVIFVIFGTTKEAYRTFMKLICCGRQSGSGNGGGQGNDWDWLPKWVPERFRPQSRSESMNPMSSTTSSGGMSGSRSATGSGVDRGGYPRGLGALESSTRDKKRPGRSEMMETHSIMTYDDDYLAAYRDPNPTKPKPKSNFVSNYAPINNHTAENGNTRGEYDLESAYSTPLASAASAPSSTTSSRESLPPSPPSSRPSMPAGEQYYAYTPRVDLPRVDRAGSHSPPPMVQRTSSNFAELSMPPRPQSLPPPQSMNSRVSANFAELSLPPQTYNPRG</sequence>
<dbReference type="EMBL" id="JAAAIN010003828">
    <property type="protein sequence ID" value="KAG0283839.1"/>
    <property type="molecule type" value="Genomic_DNA"/>
</dbReference>
<feature type="compositionally biased region" description="Polar residues" evidence="1">
    <location>
        <begin position="211"/>
        <end position="229"/>
    </location>
</feature>
<keyword evidence="4" id="KW-1185">Reference proteome</keyword>
<feature type="region of interest" description="Disordered" evidence="1">
    <location>
        <begin position="124"/>
        <end position="186"/>
    </location>
</feature>
<evidence type="ECO:0000313" key="3">
    <source>
        <dbReference type="EMBL" id="KAG0283839.1"/>
    </source>
</evidence>
<feature type="transmembrane region" description="Helical" evidence="2">
    <location>
        <begin position="21"/>
        <end position="41"/>
    </location>
</feature>
<feature type="compositionally biased region" description="Low complexity" evidence="1">
    <location>
        <begin position="128"/>
        <end position="153"/>
    </location>
</feature>
<feature type="transmembrane region" description="Helical" evidence="2">
    <location>
        <begin position="61"/>
        <end position="81"/>
    </location>
</feature>
<proteinExistence type="predicted"/>
<feature type="region of interest" description="Disordered" evidence="1">
    <location>
        <begin position="198"/>
        <end position="348"/>
    </location>
</feature>
<evidence type="ECO:0000256" key="1">
    <source>
        <dbReference type="SAM" id="MobiDB-lite"/>
    </source>
</evidence>
<feature type="compositionally biased region" description="Low complexity" evidence="1">
    <location>
        <begin position="237"/>
        <end position="260"/>
    </location>
</feature>
<evidence type="ECO:0000313" key="4">
    <source>
        <dbReference type="Proteomes" id="UP000823405"/>
    </source>
</evidence>
<organism evidence="3 4">
    <name type="scientific">Linnemannia gamsii</name>
    <dbReference type="NCBI Taxonomy" id="64522"/>
    <lineage>
        <taxon>Eukaryota</taxon>
        <taxon>Fungi</taxon>
        <taxon>Fungi incertae sedis</taxon>
        <taxon>Mucoromycota</taxon>
        <taxon>Mortierellomycotina</taxon>
        <taxon>Mortierellomycetes</taxon>
        <taxon>Mortierellales</taxon>
        <taxon>Mortierellaceae</taxon>
        <taxon>Linnemannia</taxon>
    </lineage>
</organism>
<comment type="caution">
    <text evidence="3">The sequence shown here is derived from an EMBL/GenBank/DDBJ whole genome shotgun (WGS) entry which is preliminary data.</text>
</comment>
<name>A0A9P6UEP6_9FUNG</name>
<evidence type="ECO:0000256" key="2">
    <source>
        <dbReference type="SAM" id="Phobius"/>
    </source>
</evidence>
<keyword evidence="2" id="KW-1133">Transmembrane helix</keyword>